<comment type="caution">
    <text evidence="2">The sequence shown here is derived from an EMBL/GenBank/DDBJ whole genome shotgun (WGS) entry which is preliminary data.</text>
</comment>
<evidence type="ECO:0000313" key="3">
    <source>
        <dbReference type="Proteomes" id="UP001159405"/>
    </source>
</evidence>
<gene>
    <name evidence="2" type="ORF">PLOB_00005809</name>
</gene>
<accession>A0ABN8QJ78</accession>
<dbReference type="EMBL" id="CALNXK010000126">
    <property type="protein sequence ID" value="CAH3163421.1"/>
    <property type="molecule type" value="Genomic_DNA"/>
</dbReference>
<reference evidence="2 3" key="1">
    <citation type="submission" date="2022-05" db="EMBL/GenBank/DDBJ databases">
        <authorList>
            <consortium name="Genoscope - CEA"/>
            <person name="William W."/>
        </authorList>
    </citation>
    <scope>NUCLEOTIDE SEQUENCE [LARGE SCALE GENOMIC DNA]</scope>
</reference>
<dbReference type="Proteomes" id="UP001159405">
    <property type="component" value="Unassembled WGS sequence"/>
</dbReference>
<sequence>MLARYVKENLRRREILDFVCRDFDQYVWSLRSLDRRLEYFNIRYTDRNVELGEIKTAVRQEMDGPGKLLGYRALHKKLRQVHELNVPRDIVYAVMYNVDPVALEERAPQFKKKKPKSNFTSRGSNWIERFWRELHERLERFFKLPLNQLKEQGQYDPHDENHRLLLAYVMIPIVQTEVNTFVDVVWNSHRIREQKNTFLPDGVPNHIYSFPEKYGLEECGWEVTEEQLAEVAELSDVLADNDDYLSAEFRNKCEQVIADPFGD</sequence>
<organism evidence="2 3">
    <name type="scientific">Porites lobata</name>
    <dbReference type="NCBI Taxonomy" id="104759"/>
    <lineage>
        <taxon>Eukaryota</taxon>
        <taxon>Metazoa</taxon>
        <taxon>Cnidaria</taxon>
        <taxon>Anthozoa</taxon>
        <taxon>Hexacorallia</taxon>
        <taxon>Scleractinia</taxon>
        <taxon>Fungiina</taxon>
        <taxon>Poritidae</taxon>
        <taxon>Porites</taxon>
    </lineage>
</organism>
<protein>
    <recommendedName>
        <fullName evidence="1">Integrase core domain-containing protein</fullName>
    </recommendedName>
</protein>
<keyword evidence="3" id="KW-1185">Reference proteome</keyword>
<name>A0ABN8QJ78_9CNID</name>
<evidence type="ECO:0000259" key="1">
    <source>
        <dbReference type="Pfam" id="PF24764"/>
    </source>
</evidence>
<dbReference type="PANTHER" id="PTHR46791:SF5">
    <property type="entry name" value="CLR5 DOMAIN-CONTAINING PROTEIN-RELATED"/>
    <property type="match status" value="1"/>
</dbReference>
<dbReference type="PANTHER" id="PTHR46791">
    <property type="entry name" value="EXPRESSED PROTEIN"/>
    <property type="match status" value="1"/>
</dbReference>
<evidence type="ECO:0000313" key="2">
    <source>
        <dbReference type="EMBL" id="CAH3163421.1"/>
    </source>
</evidence>
<dbReference type="Pfam" id="PF24764">
    <property type="entry name" value="rva_4"/>
    <property type="match status" value="1"/>
</dbReference>
<feature type="domain" description="Integrase core" evidence="1">
    <location>
        <begin position="124"/>
        <end position="197"/>
    </location>
</feature>
<proteinExistence type="predicted"/>
<dbReference type="InterPro" id="IPR058913">
    <property type="entry name" value="Integrase_dom_put"/>
</dbReference>